<feature type="transmembrane region" description="Helical" evidence="5">
    <location>
        <begin position="393"/>
        <end position="416"/>
    </location>
</feature>
<dbReference type="GO" id="GO:0022857">
    <property type="term" value="F:transmembrane transporter activity"/>
    <property type="evidence" value="ECO:0007669"/>
    <property type="project" value="InterPro"/>
</dbReference>
<accession>A0A5J6WXC2</accession>
<comment type="subcellular location">
    <subcellularLocation>
        <location evidence="1">Membrane</location>
        <topology evidence="1">Multi-pass membrane protein</topology>
    </subcellularLocation>
</comment>
<feature type="transmembrane region" description="Helical" evidence="5">
    <location>
        <begin position="357"/>
        <end position="381"/>
    </location>
</feature>
<sequence length="463" mass="48020">MVKNLSIKQWLVAGALITALWLALFPLGDATLWRSGAVVLLTLVLWSTATLPPFLTSLVFFALVIILGLAEPGLIFAGFGSTAVWLIISGFVIGAAITGSGLGQRMAGLLAPHLALSYPRLIGGLAMLAMLLGFVMPSSVGRAVVLVPIGMALAERVGFARGTPGRLGIAVTLALTCNMPSFAILPANIPNMILSGASETLHGIHFSYTDYLLLHFPILGLLKSALIVALVLIIFPARINQHEGNGAAAEGAQAGAPGAQRKVAILLLLTLAMWMTDSLHGINPAWVGLISAILLLLPGIGVVQPKAFNGAIDFSIVLFVAGALGLGALVNASGLGAEVGSALQRWLPLAPGHDAGNFFSLSAMAALTGLVATIPGVPTVLTPMAPDLAAASGMSLPAVLMTQVIGFSTVIFPYQVGPLIVAMQLSGERLGEVLKITLPLALLTFIALLPLDYLWWRVLGWLG</sequence>
<keyword evidence="3 5" id="KW-1133">Transmembrane helix</keyword>
<reference evidence="6 7" key="1">
    <citation type="submission" date="2019-05" db="EMBL/GenBank/DDBJ databases">
        <title>OXA-830, a novel chromosomally encoded expanded-spectrum class D beta-lactamase in Aeromonas simiae.</title>
        <authorList>
            <person name="Zhou W."/>
            <person name="Chen Q."/>
        </authorList>
    </citation>
    <scope>NUCLEOTIDE SEQUENCE [LARGE SCALE GENOMIC DNA]</scope>
    <source>
        <strain evidence="6 7">A6</strain>
    </source>
</reference>
<feature type="transmembrane region" description="Helical" evidence="5">
    <location>
        <begin position="122"/>
        <end position="147"/>
    </location>
</feature>
<dbReference type="Pfam" id="PF00939">
    <property type="entry name" value="Na_sulph_symp"/>
    <property type="match status" value="1"/>
</dbReference>
<keyword evidence="2 5" id="KW-0812">Transmembrane</keyword>
<feature type="transmembrane region" description="Helical" evidence="5">
    <location>
        <begin position="285"/>
        <end position="303"/>
    </location>
</feature>
<dbReference type="InterPro" id="IPR001898">
    <property type="entry name" value="SLC13A/DASS"/>
</dbReference>
<organism evidence="6 7">
    <name type="scientific">Aeromonas simiae</name>
    <dbReference type="NCBI Taxonomy" id="218936"/>
    <lineage>
        <taxon>Bacteria</taxon>
        <taxon>Pseudomonadati</taxon>
        <taxon>Pseudomonadota</taxon>
        <taxon>Gammaproteobacteria</taxon>
        <taxon>Aeromonadales</taxon>
        <taxon>Aeromonadaceae</taxon>
        <taxon>Aeromonas</taxon>
    </lineage>
</organism>
<dbReference type="AlphaFoldDB" id="A0A5J6WXC2"/>
<evidence type="ECO:0000256" key="1">
    <source>
        <dbReference type="ARBA" id="ARBA00004141"/>
    </source>
</evidence>
<proteinExistence type="predicted"/>
<evidence type="ECO:0000256" key="4">
    <source>
        <dbReference type="ARBA" id="ARBA00023136"/>
    </source>
</evidence>
<feature type="transmembrane region" description="Helical" evidence="5">
    <location>
        <begin position="54"/>
        <end position="76"/>
    </location>
</feature>
<protein>
    <submittedName>
        <fullName evidence="6">SLC13 family permease</fullName>
    </submittedName>
</protein>
<evidence type="ECO:0000256" key="3">
    <source>
        <dbReference type="ARBA" id="ARBA00022989"/>
    </source>
</evidence>
<evidence type="ECO:0000313" key="7">
    <source>
        <dbReference type="Proteomes" id="UP000594034"/>
    </source>
</evidence>
<dbReference type="Proteomes" id="UP000594034">
    <property type="component" value="Chromosome"/>
</dbReference>
<dbReference type="GO" id="GO:0005886">
    <property type="term" value="C:plasma membrane"/>
    <property type="evidence" value="ECO:0007669"/>
    <property type="project" value="TreeGrafter"/>
</dbReference>
<keyword evidence="4 5" id="KW-0472">Membrane</keyword>
<feature type="transmembrane region" description="Helical" evidence="5">
    <location>
        <begin position="212"/>
        <end position="235"/>
    </location>
</feature>
<keyword evidence="7" id="KW-1185">Reference proteome</keyword>
<dbReference type="EMBL" id="CP040449">
    <property type="protein sequence ID" value="QFI55642.1"/>
    <property type="molecule type" value="Genomic_DNA"/>
</dbReference>
<feature type="transmembrane region" description="Helical" evidence="5">
    <location>
        <begin position="436"/>
        <end position="456"/>
    </location>
</feature>
<dbReference type="RefSeq" id="WP_193001681.1">
    <property type="nucleotide sequence ID" value="NZ_CP040449.1"/>
</dbReference>
<dbReference type="PANTHER" id="PTHR10283">
    <property type="entry name" value="SOLUTE CARRIER FAMILY 13 MEMBER"/>
    <property type="match status" value="1"/>
</dbReference>
<gene>
    <name evidence="6" type="ORF">FE240_13645</name>
</gene>
<name>A0A5J6WXC2_9GAMM</name>
<dbReference type="KEGG" id="asim:FE240_13645"/>
<feature type="transmembrane region" description="Helical" evidence="5">
    <location>
        <begin position="167"/>
        <end position="189"/>
    </location>
</feature>
<evidence type="ECO:0000256" key="2">
    <source>
        <dbReference type="ARBA" id="ARBA00022692"/>
    </source>
</evidence>
<feature type="transmembrane region" description="Helical" evidence="5">
    <location>
        <begin position="83"/>
        <end position="102"/>
    </location>
</feature>
<evidence type="ECO:0000313" key="6">
    <source>
        <dbReference type="EMBL" id="QFI55642.1"/>
    </source>
</evidence>
<feature type="transmembrane region" description="Helical" evidence="5">
    <location>
        <begin position="315"/>
        <end position="337"/>
    </location>
</feature>
<evidence type="ECO:0000256" key="5">
    <source>
        <dbReference type="SAM" id="Phobius"/>
    </source>
</evidence>